<feature type="compositionally biased region" description="Basic and acidic residues" evidence="1">
    <location>
        <begin position="118"/>
        <end position="130"/>
    </location>
</feature>
<evidence type="ECO:0000256" key="1">
    <source>
        <dbReference type="SAM" id="MobiDB-lite"/>
    </source>
</evidence>
<sequence length="259" mass="30221">MAQTRQQTRQKAYSHNQKNATLNSHIKKPSQRFKGPKSPVFKSTVPAKPKIEFLPALLLSLCYPDEDTTLIRLEDYLLDEEEAEESTEQIYSLIKSVRKLEVTDHTSRQNALEDEVEAERAKEPTETEGEYERRMGRVSHWVRYWPIREAKWIWRARVVIEAMGLFLGLSDAQHSELKSGALRRFNPKAFYMYSWICLTGGEVSGLGEDVEVQYLHHLCYQKEQTKWYYTTALALQEDVLNKWRKGQNLSEVLLINVPK</sequence>
<reference evidence="2" key="1">
    <citation type="submission" date="2022-12" db="EMBL/GenBank/DDBJ databases">
        <authorList>
            <person name="Petersen C."/>
        </authorList>
    </citation>
    <scope>NUCLEOTIDE SEQUENCE</scope>
    <source>
        <strain evidence="2">IBT 35675</strain>
    </source>
</reference>
<proteinExistence type="predicted"/>
<keyword evidence="3" id="KW-1185">Reference proteome</keyword>
<organism evidence="2 3">
    <name type="scientific">Penicillium brevicompactum</name>
    <dbReference type="NCBI Taxonomy" id="5074"/>
    <lineage>
        <taxon>Eukaryota</taxon>
        <taxon>Fungi</taxon>
        <taxon>Dikarya</taxon>
        <taxon>Ascomycota</taxon>
        <taxon>Pezizomycotina</taxon>
        <taxon>Eurotiomycetes</taxon>
        <taxon>Eurotiomycetidae</taxon>
        <taxon>Eurotiales</taxon>
        <taxon>Aspergillaceae</taxon>
        <taxon>Penicillium</taxon>
    </lineage>
</organism>
<name>A0A9W9QY54_PENBR</name>
<feature type="region of interest" description="Disordered" evidence="1">
    <location>
        <begin position="1"/>
        <end position="41"/>
    </location>
</feature>
<feature type="region of interest" description="Disordered" evidence="1">
    <location>
        <begin position="106"/>
        <end position="130"/>
    </location>
</feature>
<dbReference type="EMBL" id="JAPZBR010000006">
    <property type="protein sequence ID" value="KAJ5350237.1"/>
    <property type="molecule type" value="Genomic_DNA"/>
</dbReference>
<evidence type="ECO:0000313" key="2">
    <source>
        <dbReference type="EMBL" id="KAJ5350237.1"/>
    </source>
</evidence>
<evidence type="ECO:0000313" key="3">
    <source>
        <dbReference type="Proteomes" id="UP001148299"/>
    </source>
</evidence>
<feature type="compositionally biased region" description="Polar residues" evidence="1">
    <location>
        <begin position="1"/>
        <end position="24"/>
    </location>
</feature>
<comment type="caution">
    <text evidence="2">The sequence shown here is derived from an EMBL/GenBank/DDBJ whole genome shotgun (WGS) entry which is preliminary data.</text>
</comment>
<dbReference type="Proteomes" id="UP001148299">
    <property type="component" value="Unassembled WGS sequence"/>
</dbReference>
<feature type="compositionally biased region" description="Basic residues" evidence="1">
    <location>
        <begin position="25"/>
        <end position="35"/>
    </location>
</feature>
<dbReference type="AlphaFoldDB" id="A0A9W9QY54"/>
<protein>
    <submittedName>
        <fullName evidence="2">Uncharacterized protein</fullName>
    </submittedName>
</protein>
<accession>A0A9W9QY54</accession>
<reference evidence="2" key="2">
    <citation type="journal article" date="2023" name="IMA Fungus">
        <title>Comparative genomic study of the Penicillium genus elucidates a diverse pangenome and 15 lateral gene transfer events.</title>
        <authorList>
            <person name="Petersen C."/>
            <person name="Sorensen T."/>
            <person name="Nielsen M.R."/>
            <person name="Sondergaard T.E."/>
            <person name="Sorensen J.L."/>
            <person name="Fitzpatrick D.A."/>
            <person name="Frisvad J.C."/>
            <person name="Nielsen K.L."/>
        </authorList>
    </citation>
    <scope>NUCLEOTIDE SEQUENCE</scope>
    <source>
        <strain evidence="2">IBT 35675</strain>
    </source>
</reference>
<gene>
    <name evidence="2" type="ORF">N7541_007964</name>
</gene>